<dbReference type="GO" id="GO:0046872">
    <property type="term" value="F:metal ion binding"/>
    <property type="evidence" value="ECO:0007669"/>
    <property type="project" value="UniProtKB-KW"/>
</dbReference>
<dbReference type="OrthoDB" id="5978526at2759"/>
<keyword evidence="2" id="KW-0479">Metal-binding</keyword>
<dbReference type="EMBL" id="CACRXK020004495">
    <property type="protein sequence ID" value="CAB4002954.1"/>
    <property type="molecule type" value="Genomic_DNA"/>
</dbReference>
<dbReference type="PANTHER" id="PTHR34615">
    <property type="entry name" value="PX DOMAIN-CONTAINING PROTEIN"/>
    <property type="match status" value="1"/>
</dbReference>
<accession>A0A7D9ID63</accession>
<name>A0A7D9ID63_PARCT</name>
<evidence type="ECO:0000313" key="4">
    <source>
        <dbReference type="Proteomes" id="UP001152795"/>
    </source>
</evidence>
<sequence>MEVYCQESQEITALKEKKNLPKRSNILNLTPIWKDGLLRSNTRLRHLEDLSEEIKYPIILPKRHPVTKLMIIVKYHHESEGHRMGGDLPVLKAVLGVPDKITCQQGTTRSGDEALCILLKRFAYPCRYSDMVSRFGRNPSELCLIFNEALDFLYERHHHRLQSWNQPFLSPEILQIYADAIHNKGAPLDNCFGFVDGTVRQIARPKYHQKVMYNGHKRVHSIKFQSVVLPNGLIGNLAGPYEGKRHDSVILQESGLLTNLRQIAFYNNNPLCIYGDPAYPLGVHLQAPFRERELTPAMAEFNREMSRVRVSVEWMFGNITKYFSFVDFKRQMKLHLSPVGKIYTVAALLQNAHTCLYENIVSHFFDLKPPSTMNISGNTHSLSLSCEF</sequence>
<organism evidence="3 4">
    <name type="scientific">Paramuricea clavata</name>
    <name type="common">Red gorgonian</name>
    <name type="synonym">Violescent sea-whip</name>
    <dbReference type="NCBI Taxonomy" id="317549"/>
    <lineage>
        <taxon>Eukaryota</taxon>
        <taxon>Metazoa</taxon>
        <taxon>Cnidaria</taxon>
        <taxon>Anthozoa</taxon>
        <taxon>Octocorallia</taxon>
        <taxon>Malacalcyonacea</taxon>
        <taxon>Plexauridae</taxon>
        <taxon>Paramuricea</taxon>
    </lineage>
</organism>
<dbReference type="Pfam" id="PF13359">
    <property type="entry name" value="DDE_Tnp_4"/>
    <property type="match status" value="1"/>
</dbReference>
<dbReference type="PANTHER" id="PTHR34615:SF1">
    <property type="entry name" value="PX DOMAIN-CONTAINING PROTEIN"/>
    <property type="match status" value="1"/>
</dbReference>
<dbReference type="InterPro" id="IPR027806">
    <property type="entry name" value="HARBI1_dom"/>
</dbReference>
<dbReference type="Proteomes" id="UP001152795">
    <property type="component" value="Unassembled WGS sequence"/>
</dbReference>
<reference evidence="3" key="1">
    <citation type="submission" date="2020-04" db="EMBL/GenBank/DDBJ databases">
        <authorList>
            <person name="Alioto T."/>
            <person name="Alioto T."/>
            <person name="Gomez Garrido J."/>
        </authorList>
    </citation>
    <scope>NUCLEOTIDE SEQUENCE</scope>
    <source>
        <strain evidence="3">A484AB</strain>
    </source>
</reference>
<evidence type="ECO:0000256" key="2">
    <source>
        <dbReference type="ARBA" id="ARBA00022723"/>
    </source>
</evidence>
<comment type="caution">
    <text evidence="3">The sequence shown here is derived from an EMBL/GenBank/DDBJ whole genome shotgun (WGS) entry which is preliminary data.</text>
</comment>
<keyword evidence="4" id="KW-1185">Reference proteome</keyword>
<dbReference type="AlphaFoldDB" id="A0A7D9ID63"/>
<protein>
    <submittedName>
        <fullName evidence="3">Uncharacterized protein</fullName>
    </submittedName>
</protein>
<proteinExistence type="predicted"/>
<evidence type="ECO:0000256" key="1">
    <source>
        <dbReference type="ARBA" id="ARBA00001968"/>
    </source>
</evidence>
<evidence type="ECO:0000313" key="3">
    <source>
        <dbReference type="EMBL" id="CAB4002954.1"/>
    </source>
</evidence>
<gene>
    <name evidence="3" type="ORF">PACLA_8A041165</name>
</gene>
<comment type="cofactor">
    <cofactor evidence="1">
        <name>a divalent metal cation</name>
        <dbReference type="ChEBI" id="CHEBI:60240"/>
    </cofactor>
</comment>